<dbReference type="KEGG" id="cok:COCCU_13410"/>
<name>A0A6B8W7F3_9CORY</name>
<feature type="domain" description="DUF2020" evidence="1">
    <location>
        <begin position="8"/>
        <end position="153"/>
    </location>
</feature>
<accession>A0A6B8W7F3</accession>
<sequence length="153" mass="16161">MPATGDGLPVDAAPQISGGRESWVECPYLDTDWVAETNGQKVTGVGVDDNFSHPACVFWSYPEQPQLEVTIRELPDAGTATAVVDWAAPVDTTEPAEEIEGWSGGRAGAGIGGHESAVYAVAKENWAVVVRSNQAQSLKAELVAREVINNLGL</sequence>
<evidence type="ECO:0000313" key="3">
    <source>
        <dbReference type="Proteomes" id="UP000424462"/>
    </source>
</evidence>
<dbReference type="InterPro" id="IPR016123">
    <property type="entry name" value="Mog1/PsbP_a/b/a-sand"/>
</dbReference>
<gene>
    <name evidence="2" type="ORF">COCCU_13410</name>
</gene>
<dbReference type="EMBL" id="CP046455">
    <property type="protein sequence ID" value="QGU08581.1"/>
    <property type="molecule type" value="Genomic_DNA"/>
</dbReference>
<dbReference type="InterPro" id="IPR018567">
    <property type="entry name" value="DUF2020"/>
</dbReference>
<dbReference type="SUPFAM" id="SSF55724">
    <property type="entry name" value="Mog1p/PsbP-like"/>
    <property type="match status" value="1"/>
</dbReference>
<protein>
    <recommendedName>
        <fullName evidence="1">DUF2020 domain-containing protein</fullName>
    </recommendedName>
</protein>
<organism evidence="2 3">
    <name type="scientific">Corynebacterium occultum</name>
    <dbReference type="NCBI Taxonomy" id="2675219"/>
    <lineage>
        <taxon>Bacteria</taxon>
        <taxon>Bacillati</taxon>
        <taxon>Actinomycetota</taxon>
        <taxon>Actinomycetes</taxon>
        <taxon>Mycobacteriales</taxon>
        <taxon>Corynebacteriaceae</taxon>
        <taxon>Corynebacterium</taxon>
    </lineage>
</organism>
<dbReference type="Proteomes" id="UP000424462">
    <property type="component" value="Chromosome"/>
</dbReference>
<keyword evidence="3" id="KW-1185">Reference proteome</keyword>
<evidence type="ECO:0000259" key="1">
    <source>
        <dbReference type="Pfam" id="PF09449"/>
    </source>
</evidence>
<evidence type="ECO:0000313" key="2">
    <source>
        <dbReference type="EMBL" id="QGU08581.1"/>
    </source>
</evidence>
<dbReference type="Gene3D" id="3.40.1000.10">
    <property type="entry name" value="Mog1/PsbP, alpha/beta/alpha sandwich"/>
    <property type="match status" value="1"/>
</dbReference>
<proteinExistence type="predicted"/>
<dbReference type="AlphaFoldDB" id="A0A6B8W7F3"/>
<reference evidence="2 3" key="1">
    <citation type="submission" date="2019-11" db="EMBL/GenBank/DDBJ databases">
        <title>Complete genome sequence of Corynebacterium kalinowskii 1959, a novel Corynebacterium species isolated from soil of a small paddock in Vilsendorf, Germany.</title>
        <authorList>
            <person name="Schaffert L."/>
            <person name="Ruwe M."/>
            <person name="Milse J."/>
            <person name="Hanuschka K."/>
            <person name="Ortseifen V."/>
            <person name="Droste J."/>
            <person name="Brandt D."/>
            <person name="Schlueter L."/>
            <person name="Kutter Y."/>
            <person name="Vinke S."/>
            <person name="Viehoefer P."/>
            <person name="Jacob L."/>
            <person name="Luebke N.-C."/>
            <person name="Schulte-Berndt E."/>
            <person name="Hain C."/>
            <person name="Linder M."/>
            <person name="Schmidt P."/>
            <person name="Wollenschlaeger L."/>
            <person name="Luttermann T."/>
            <person name="Thieme E."/>
            <person name="Hassa J."/>
            <person name="Haak M."/>
            <person name="Wittchen M."/>
            <person name="Mentz A."/>
            <person name="Persicke M."/>
            <person name="Busche T."/>
            <person name="Ruckert C."/>
        </authorList>
    </citation>
    <scope>NUCLEOTIDE SEQUENCE [LARGE SCALE GENOMIC DNA]</scope>
    <source>
        <strain evidence="2 3">2039</strain>
    </source>
</reference>
<dbReference type="Pfam" id="PF09449">
    <property type="entry name" value="DUF2020"/>
    <property type="match status" value="1"/>
</dbReference>